<gene>
    <name evidence="3" type="ORF">CCAL9337_08200</name>
</gene>
<evidence type="ECO:0000313" key="4">
    <source>
        <dbReference type="Proteomes" id="UP000650616"/>
    </source>
</evidence>
<keyword evidence="1" id="KW-0812">Transmembrane</keyword>
<feature type="transmembrane region" description="Helical" evidence="1">
    <location>
        <begin position="7"/>
        <end position="28"/>
    </location>
</feature>
<protein>
    <submittedName>
        <fullName evidence="3">MCE family protein</fullName>
    </submittedName>
</protein>
<dbReference type="RefSeq" id="WP_170016998.1">
    <property type="nucleotide sequence ID" value="NZ_CP012545.1"/>
</dbReference>
<dbReference type="Proteomes" id="UP000650616">
    <property type="component" value="Unassembled WGS sequence"/>
</dbReference>
<name>A0AAW3ZXE0_9BACT</name>
<organism evidence="3 4">
    <name type="scientific">Campylobacter californiensis</name>
    <dbReference type="NCBI Taxonomy" id="1032243"/>
    <lineage>
        <taxon>Bacteria</taxon>
        <taxon>Pseudomonadati</taxon>
        <taxon>Campylobacterota</taxon>
        <taxon>Epsilonproteobacteria</taxon>
        <taxon>Campylobacterales</taxon>
        <taxon>Campylobacteraceae</taxon>
        <taxon>Campylobacter</taxon>
    </lineage>
</organism>
<dbReference type="Pfam" id="PF02470">
    <property type="entry name" value="MlaD"/>
    <property type="match status" value="1"/>
</dbReference>
<evidence type="ECO:0000259" key="2">
    <source>
        <dbReference type="Pfam" id="PF02470"/>
    </source>
</evidence>
<feature type="domain" description="Mce/MlaD" evidence="2">
    <location>
        <begin position="38"/>
        <end position="115"/>
    </location>
</feature>
<keyword evidence="1" id="KW-1133">Transmembrane helix</keyword>
<comment type="caution">
    <text evidence="3">The sequence shown here is derived from an EMBL/GenBank/DDBJ whole genome shotgun (WGS) entry which is preliminary data.</text>
</comment>
<keyword evidence="1" id="KW-0472">Membrane</keyword>
<dbReference type="InterPro" id="IPR003399">
    <property type="entry name" value="Mce/MlaD"/>
</dbReference>
<dbReference type="AlphaFoldDB" id="A0AAW3ZXE0"/>
<dbReference type="PANTHER" id="PTHR36698:SF2">
    <property type="entry name" value="MCE_MLAD DOMAIN-CONTAINING PROTEIN"/>
    <property type="match status" value="1"/>
</dbReference>
<proteinExistence type="predicted"/>
<reference evidence="3 4" key="1">
    <citation type="submission" date="2015-08" db="EMBL/GenBank/DDBJ databases">
        <title>Comparative genomics of the Campylobacter concisus group.</title>
        <authorList>
            <person name="Yee E."/>
            <person name="Chapman M.H."/>
            <person name="Huynh S."/>
            <person name="Bono J.L."/>
            <person name="On S.L."/>
            <person name="St Leger J."/>
            <person name="Foster G."/>
            <person name="Parker C.T."/>
            <person name="Miller W.G."/>
        </authorList>
    </citation>
    <scope>NUCLEOTIDE SEQUENCE [LARGE SCALE GENOMIC DNA]</scope>
    <source>
        <strain evidence="3 4">RM9337</strain>
    </source>
</reference>
<evidence type="ECO:0000256" key="1">
    <source>
        <dbReference type="SAM" id="Phobius"/>
    </source>
</evidence>
<dbReference type="PANTHER" id="PTHR36698">
    <property type="entry name" value="BLL5892 PROTEIN"/>
    <property type="match status" value="1"/>
</dbReference>
<accession>A0AAW3ZXE0</accession>
<sequence>MENRNSYTIVGMFFITCLSALAVFIWWMTNNDTKLDYVNYYIRTNELPSGVKADSLVKFIGVPAGSVSRIDFVKDSSALIEITLKIRDDLPIKKDSVASIELHPISGVATINISRGTQDFKKDERLVLELEASLFSKLGNNAQNITEKLSQSLDKLDNFFSDKNMAHLQSILENIDAFTKELNDKESMANAKVMVENLKNITSDFEKAQIKELVSNLNGLVDSSNSFVVSADKNAKEFSSLQQLLRQKLQDGEYDLKNALSPTMLEATKFLSDFQKTLREFRGALYRLEDNPYEFFFKDVENKKQNGE</sequence>
<evidence type="ECO:0000313" key="3">
    <source>
        <dbReference type="EMBL" id="MBE3608698.1"/>
    </source>
</evidence>
<keyword evidence="4" id="KW-1185">Reference proteome</keyword>
<dbReference type="EMBL" id="LIWG01000012">
    <property type="protein sequence ID" value="MBE3608698.1"/>
    <property type="molecule type" value="Genomic_DNA"/>
</dbReference>